<evidence type="ECO:0000256" key="5">
    <source>
        <dbReference type="ARBA" id="ARBA00022692"/>
    </source>
</evidence>
<keyword evidence="7" id="KW-0159">Chromosome partition</keyword>
<comment type="subcellular location">
    <subcellularLocation>
        <location evidence="1">Cell membrane</location>
        <topology evidence="1">Multi-pass membrane protein</topology>
    </subcellularLocation>
</comment>
<dbReference type="InterPro" id="IPR002543">
    <property type="entry name" value="FtsK_dom"/>
</dbReference>
<dbReference type="SUPFAM" id="SSF46785">
    <property type="entry name" value="Winged helix' DNA-binding domain"/>
    <property type="match status" value="1"/>
</dbReference>
<comment type="subunit">
    <text evidence="13">Homohexamer. Forms a ring that surrounds DNA.</text>
</comment>
<dbReference type="InterPro" id="IPR041027">
    <property type="entry name" value="FtsK_alpha"/>
</dbReference>
<dbReference type="Pfam" id="PF13491">
    <property type="entry name" value="FtsK_4TM"/>
    <property type="match status" value="1"/>
</dbReference>
<keyword evidence="5 15" id="KW-0812">Transmembrane</keyword>
<evidence type="ECO:0000259" key="16">
    <source>
        <dbReference type="PROSITE" id="PS50901"/>
    </source>
</evidence>
<name>A0A644T5V9_9ZZZZ</name>
<dbReference type="InterPro" id="IPR050206">
    <property type="entry name" value="FtsK/SpoIIIE/SftA"/>
</dbReference>
<keyword evidence="11 15" id="KW-0472">Membrane</keyword>
<organism evidence="17">
    <name type="scientific">bioreactor metagenome</name>
    <dbReference type="NCBI Taxonomy" id="1076179"/>
    <lineage>
        <taxon>unclassified sequences</taxon>
        <taxon>metagenomes</taxon>
        <taxon>ecological metagenomes</taxon>
    </lineage>
</organism>
<evidence type="ECO:0000256" key="14">
    <source>
        <dbReference type="SAM" id="MobiDB-lite"/>
    </source>
</evidence>
<evidence type="ECO:0000256" key="13">
    <source>
        <dbReference type="ARBA" id="ARBA00025923"/>
    </source>
</evidence>
<dbReference type="SMART" id="SM00382">
    <property type="entry name" value="AAA"/>
    <property type="match status" value="1"/>
</dbReference>
<dbReference type="InterPro" id="IPR025199">
    <property type="entry name" value="FtsK_4TM"/>
</dbReference>
<dbReference type="PANTHER" id="PTHR22683:SF41">
    <property type="entry name" value="DNA TRANSLOCASE FTSK"/>
    <property type="match status" value="1"/>
</dbReference>
<evidence type="ECO:0000256" key="10">
    <source>
        <dbReference type="ARBA" id="ARBA00023125"/>
    </source>
</evidence>
<dbReference type="GO" id="GO:0003677">
    <property type="term" value="F:DNA binding"/>
    <property type="evidence" value="ECO:0007669"/>
    <property type="project" value="UniProtKB-KW"/>
</dbReference>
<evidence type="ECO:0000256" key="1">
    <source>
        <dbReference type="ARBA" id="ARBA00004651"/>
    </source>
</evidence>
<dbReference type="AlphaFoldDB" id="A0A644T5V9"/>
<evidence type="ECO:0000256" key="4">
    <source>
        <dbReference type="ARBA" id="ARBA00022618"/>
    </source>
</evidence>
<gene>
    <name evidence="17" type="ORF">SDC9_07940</name>
</gene>
<comment type="similarity">
    <text evidence="2">Belongs to the FtsK/SpoIIIE/SftA family.</text>
</comment>
<dbReference type="InterPro" id="IPR018541">
    <property type="entry name" value="Ftsk_gamma"/>
</dbReference>
<dbReference type="InterPro" id="IPR036388">
    <property type="entry name" value="WH-like_DNA-bd_sf"/>
</dbReference>
<keyword evidence="6" id="KW-0547">Nucleotide-binding</keyword>
<dbReference type="PROSITE" id="PS50901">
    <property type="entry name" value="FTSK"/>
    <property type="match status" value="1"/>
</dbReference>
<feature type="transmembrane region" description="Helical" evidence="15">
    <location>
        <begin position="61"/>
        <end position="81"/>
    </location>
</feature>
<feature type="compositionally biased region" description="Acidic residues" evidence="14">
    <location>
        <begin position="823"/>
        <end position="838"/>
    </location>
</feature>
<evidence type="ECO:0000256" key="9">
    <source>
        <dbReference type="ARBA" id="ARBA00022989"/>
    </source>
</evidence>
<dbReference type="GO" id="GO:0051301">
    <property type="term" value="P:cell division"/>
    <property type="evidence" value="ECO:0007669"/>
    <property type="project" value="UniProtKB-KW"/>
</dbReference>
<dbReference type="Gene3D" id="1.10.10.10">
    <property type="entry name" value="Winged helix-like DNA-binding domain superfamily/Winged helix DNA-binding domain"/>
    <property type="match status" value="1"/>
</dbReference>
<dbReference type="GO" id="GO:0005524">
    <property type="term" value="F:ATP binding"/>
    <property type="evidence" value="ECO:0007669"/>
    <property type="project" value="UniProtKB-KW"/>
</dbReference>
<feature type="transmembrane region" description="Helical" evidence="15">
    <location>
        <begin position="133"/>
        <end position="152"/>
    </location>
</feature>
<dbReference type="Gene3D" id="3.40.50.300">
    <property type="entry name" value="P-loop containing nucleotide triphosphate hydrolases"/>
    <property type="match status" value="1"/>
</dbReference>
<feature type="compositionally biased region" description="Basic and acidic residues" evidence="14">
    <location>
        <begin position="734"/>
        <end position="745"/>
    </location>
</feature>
<dbReference type="Pfam" id="PF01580">
    <property type="entry name" value="FtsK_SpoIIIE"/>
    <property type="match status" value="1"/>
</dbReference>
<feature type="compositionally biased region" description="Basic and acidic residues" evidence="14">
    <location>
        <begin position="812"/>
        <end position="822"/>
    </location>
</feature>
<evidence type="ECO:0000256" key="3">
    <source>
        <dbReference type="ARBA" id="ARBA00022475"/>
    </source>
</evidence>
<comment type="caution">
    <text evidence="17">The sequence shown here is derived from an EMBL/GenBank/DDBJ whole genome shotgun (WGS) entry which is preliminary data.</text>
</comment>
<feature type="region of interest" description="Disordered" evidence="14">
    <location>
        <begin position="731"/>
        <end position="753"/>
    </location>
</feature>
<reference evidence="17" key="1">
    <citation type="submission" date="2019-08" db="EMBL/GenBank/DDBJ databases">
        <authorList>
            <person name="Kucharzyk K."/>
            <person name="Murdoch R.W."/>
            <person name="Higgins S."/>
            <person name="Loffler F."/>
        </authorList>
    </citation>
    <scope>NUCLEOTIDE SEQUENCE</scope>
</reference>
<keyword evidence="10" id="KW-0238">DNA-binding</keyword>
<feature type="transmembrane region" description="Helical" evidence="15">
    <location>
        <begin position="93"/>
        <end position="113"/>
    </location>
</feature>
<proteinExistence type="inferred from homology"/>
<dbReference type="Gene3D" id="3.30.980.40">
    <property type="match status" value="1"/>
</dbReference>
<accession>A0A644T5V9</accession>
<dbReference type="InterPro" id="IPR003593">
    <property type="entry name" value="AAA+_ATPase"/>
</dbReference>
<dbReference type="CDD" id="cd01127">
    <property type="entry name" value="TrwB_TraG_TraD_VirD4"/>
    <property type="match status" value="1"/>
</dbReference>
<protein>
    <recommendedName>
        <fullName evidence="16">FtsK domain-containing protein</fullName>
    </recommendedName>
</protein>
<dbReference type="PANTHER" id="PTHR22683">
    <property type="entry name" value="SPORULATION PROTEIN RELATED"/>
    <property type="match status" value="1"/>
</dbReference>
<feature type="transmembrane region" description="Helical" evidence="15">
    <location>
        <begin position="21"/>
        <end position="41"/>
    </location>
</feature>
<evidence type="ECO:0000256" key="15">
    <source>
        <dbReference type="SAM" id="Phobius"/>
    </source>
</evidence>
<dbReference type="InterPro" id="IPR036390">
    <property type="entry name" value="WH_DNA-bd_sf"/>
</dbReference>
<keyword evidence="4" id="KW-0132">Cell division</keyword>
<keyword evidence="9 15" id="KW-1133">Transmembrane helix</keyword>
<evidence type="ECO:0000256" key="7">
    <source>
        <dbReference type="ARBA" id="ARBA00022829"/>
    </source>
</evidence>
<dbReference type="EMBL" id="VSSQ01000017">
    <property type="protein sequence ID" value="MPL62326.1"/>
    <property type="molecule type" value="Genomic_DNA"/>
</dbReference>
<evidence type="ECO:0000256" key="12">
    <source>
        <dbReference type="ARBA" id="ARBA00023306"/>
    </source>
</evidence>
<keyword evidence="8" id="KW-0067">ATP-binding</keyword>
<dbReference type="Pfam" id="PF09397">
    <property type="entry name" value="FtsK_gamma"/>
    <property type="match status" value="1"/>
</dbReference>
<keyword evidence="3" id="KW-1003">Cell membrane</keyword>
<feature type="region of interest" description="Disordered" evidence="14">
    <location>
        <begin position="283"/>
        <end position="310"/>
    </location>
</feature>
<evidence type="ECO:0000256" key="6">
    <source>
        <dbReference type="ARBA" id="ARBA00022741"/>
    </source>
</evidence>
<feature type="region of interest" description="Disordered" evidence="14">
    <location>
        <begin position="812"/>
        <end position="838"/>
    </location>
</feature>
<feature type="domain" description="FtsK" evidence="16">
    <location>
        <begin position="454"/>
        <end position="661"/>
    </location>
</feature>
<evidence type="ECO:0000256" key="8">
    <source>
        <dbReference type="ARBA" id="ARBA00022840"/>
    </source>
</evidence>
<feature type="transmembrane region" description="Helical" evidence="15">
    <location>
        <begin position="213"/>
        <end position="231"/>
    </location>
</feature>
<evidence type="ECO:0000256" key="11">
    <source>
        <dbReference type="ARBA" id="ARBA00023136"/>
    </source>
</evidence>
<keyword evidence="12" id="KW-0131">Cell cycle</keyword>
<dbReference type="SMART" id="SM00843">
    <property type="entry name" value="Ftsk_gamma"/>
    <property type="match status" value="1"/>
</dbReference>
<dbReference type="SUPFAM" id="SSF52540">
    <property type="entry name" value="P-loop containing nucleoside triphosphate hydrolases"/>
    <property type="match status" value="1"/>
</dbReference>
<evidence type="ECO:0000256" key="2">
    <source>
        <dbReference type="ARBA" id="ARBA00006474"/>
    </source>
</evidence>
<dbReference type="Pfam" id="PF17854">
    <property type="entry name" value="FtsK_alpha"/>
    <property type="match status" value="1"/>
</dbReference>
<evidence type="ECO:0000313" key="17">
    <source>
        <dbReference type="EMBL" id="MPL62326.1"/>
    </source>
</evidence>
<dbReference type="GO" id="GO:0005886">
    <property type="term" value="C:plasma membrane"/>
    <property type="evidence" value="ECO:0007669"/>
    <property type="project" value="UniProtKB-SubCell"/>
</dbReference>
<sequence>MSKENKKKNVAKNSVDEKRGKLIKSTVTALIFFILGAIALLSSFHAGGQVGESIFGALKLVLGWVAYIVFLGFFWVAYNFWTDRNDSRPDFVSILALLLIIFSITTFTASLGLENSGVVGNYLAEFLKSNFGNILPAILSFALGLIAFVILYQDKPSLKLRNKNTGIETQTENTSSNEKAPTLSLDYSSNPLEEKKVERKNIWKPIWSAIKTFFKKLISFLVYIFSFRWLTDEIAKQKAQRKTLEDLEKADSEIYKVSDLHLEMMNNFENSKEEELHHIDDTETPHFENENAELQKVKQKSGEERRQSILEESKPVFIEETFEMPDLSLLNPDQGKSSAGDSKFKMNIIQKVLNQFNIPVEMGEVTVGPSVTQFTLKPAQGVNVRKILGLKDNLQMALSATNMHIEAPIPGKPFVGIGIPNEKKTLLGLRSLLELDEFQDAPPLALAIGKNIIGKPVISDLSKMPHLLVAGATGTGKSVTLHNLIISLLYKNSPHDLKLIILDPKRVEFTAYNSLPHLYTPIIKDAKTAIKSLSWAAQEMDRRYDVLGEYGMPNITEYNKKIFFPALEKAKKKSSEGEYVKGLPPKMPFVVIVFDEFNDFMLTYPKEITPVITSLTQKARAAGIHLILTTQRPDVKVITGTIKANIPSRIALKTTSQIDSRTILDQAGAEDLLGNGDMLYMNGSSITRVQAPFVSSEEIKSVIAYIKKQYEDFLPDSIDIQKVKISSSASAGYREMESSNERNPNEEPEDDEDYMSARDYVISTGKASTSALQTAFRWGYNKSARIMNDLEAYGIIGPAVSGRHREVLFGKNTESEVEKLERELEELEDGDTEENEEE</sequence>
<dbReference type="GO" id="GO:0007059">
    <property type="term" value="P:chromosome segregation"/>
    <property type="evidence" value="ECO:0007669"/>
    <property type="project" value="UniProtKB-KW"/>
</dbReference>
<dbReference type="InterPro" id="IPR027417">
    <property type="entry name" value="P-loop_NTPase"/>
</dbReference>